<dbReference type="Pfam" id="PF14490">
    <property type="entry name" value="HHH_RecD2"/>
    <property type="match status" value="1"/>
</dbReference>
<dbReference type="CDD" id="cd18809">
    <property type="entry name" value="SF1_C_RecD"/>
    <property type="match status" value="1"/>
</dbReference>
<dbReference type="Gene3D" id="2.30.30.940">
    <property type="match status" value="1"/>
</dbReference>
<dbReference type="SUPFAM" id="SSF47781">
    <property type="entry name" value="RuvA domain 2-like"/>
    <property type="match status" value="1"/>
</dbReference>
<name>A0ABR5SEV5_9BACT</name>
<dbReference type="RefSeq" id="WP_085053102.1">
    <property type="nucleotide sequence ID" value="NZ_LNQR01000089.1"/>
</dbReference>
<dbReference type="Pfam" id="PF23139">
    <property type="entry name" value="OB_YrrC"/>
    <property type="match status" value="1"/>
</dbReference>
<dbReference type="InterPro" id="IPR027417">
    <property type="entry name" value="P-loop_NTPase"/>
</dbReference>
<keyword evidence="1" id="KW-0547">Nucleotide-binding</keyword>
<dbReference type="Pfam" id="PF13245">
    <property type="entry name" value="AAA_19"/>
    <property type="match status" value="1"/>
</dbReference>
<keyword evidence="6" id="KW-1185">Reference proteome</keyword>
<dbReference type="HAMAP" id="MF_01488">
    <property type="entry name" value="RecD2"/>
    <property type="match status" value="1"/>
</dbReference>
<dbReference type="EMBL" id="LNQR01000089">
    <property type="protein sequence ID" value="KWT82472.1"/>
    <property type="molecule type" value="Genomic_DNA"/>
</dbReference>
<comment type="caution">
    <text evidence="5">The sequence shown here is derived from an EMBL/GenBank/DDBJ whole genome shotgun (WGS) entry which is preliminary data.</text>
</comment>
<feature type="domain" description="AAA+ ATPase" evidence="4">
    <location>
        <begin position="342"/>
        <end position="483"/>
    </location>
</feature>
<gene>
    <name evidence="5" type="primary">recD</name>
    <name evidence="5" type="ORF">ASN18_2504</name>
</gene>
<dbReference type="EC" id="3.1.11.5" evidence="5"/>
<keyword evidence="2" id="KW-0067">ATP-binding</keyword>
<evidence type="ECO:0000256" key="1">
    <source>
        <dbReference type="ARBA" id="ARBA00022741"/>
    </source>
</evidence>
<dbReference type="InterPro" id="IPR003593">
    <property type="entry name" value="AAA+_ATPase"/>
</dbReference>
<feature type="domain" description="Helix-hairpin-helix DNA-binding motif class 1" evidence="3">
    <location>
        <begin position="190"/>
        <end position="209"/>
    </location>
</feature>
<dbReference type="PANTHER" id="PTHR43788">
    <property type="entry name" value="DNA2/NAM7 HELICASE FAMILY MEMBER"/>
    <property type="match status" value="1"/>
</dbReference>
<feature type="domain" description="Helix-hairpin-helix DNA-binding motif class 1" evidence="3">
    <location>
        <begin position="98"/>
        <end position="112"/>
    </location>
</feature>
<dbReference type="NCBIfam" id="TIGR01448">
    <property type="entry name" value="recD_rel"/>
    <property type="match status" value="1"/>
</dbReference>
<accession>A0ABR5SEV5</accession>
<dbReference type="InterPro" id="IPR003583">
    <property type="entry name" value="Hlx-hairpin-Hlx_DNA-bd_motif"/>
</dbReference>
<dbReference type="Pfam" id="PF14520">
    <property type="entry name" value="HHH_5"/>
    <property type="match status" value="1"/>
</dbReference>
<organism evidence="5 6">
    <name type="scientific">Candidatus Magnetominusculus xianensis</name>
    <dbReference type="NCBI Taxonomy" id="1748249"/>
    <lineage>
        <taxon>Bacteria</taxon>
        <taxon>Pseudomonadati</taxon>
        <taxon>Nitrospirota</taxon>
        <taxon>Nitrospiria</taxon>
        <taxon>Nitrospirales</taxon>
        <taxon>Nitrospiraceae</taxon>
        <taxon>Candidatus Magnetominusculus</taxon>
    </lineage>
</organism>
<dbReference type="InterPro" id="IPR050534">
    <property type="entry name" value="Coronavir_polyprotein_1ab"/>
</dbReference>
<dbReference type="InterPro" id="IPR029493">
    <property type="entry name" value="RecD2-like_HHH"/>
</dbReference>
<evidence type="ECO:0000313" key="5">
    <source>
        <dbReference type="EMBL" id="KWT82472.1"/>
    </source>
</evidence>
<dbReference type="Gene3D" id="3.40.50.300">
    <property type="entry name" value="P-loop containing nucleotide triphosphate hydrolases"/>
    <property type="match status" value="2"/>
</dbReference>
<dbReference type="InterPro" id="IPR027785">
    <property type="entry name" value="UvrD-like_helicase_C"/>
</dbReference>
<dbReference type="PANTHER" id="PTHR43788:SF6">
    <property type="entry name" value="DNA HELICASE B"/>
    <property type="match status" value="1"/>
</dbReference>
<dbReference type="CDD" id="cd17933">
    <property type="entry name" value="DEXSc_RecD-like"/>
    <property type="match status" value="1"/>
</dbReference>
<reference evidence="5 6" key="1">
    <citation type="submission" date="2015-11" db="EMBL/GenBank/DDBJ databases">
        <authorList>
            <person name="Lin W."/>
        </authorList>
    </citation>
    <scope>NUCLEOTIDE SEQUENCE [LARGE SCALE GENOMIC DNA]</scope>
    <source>
        <strain evidence="5 6">HCH-1</strain>
    </source>
</reference>
<evidence type="ECO:0000259" key="3">
    <source>
        <dbReference type="SMART" id="SM00278"/>
    </source>
</evidence>
<dbReference type="SMART" id="SM00278">
    <property type="entry name" value="HhH1"/>
    <property type="match status" value="3"/>
</dbReference>
<keyword evidence="5" id="KW-0378">Hydrolase</keyword>
<evidence type="ECO:0000259" key="4">
    <source>
        <dbReference type="SMART" id="SM00382"/>
    </source>
</evidence>
<dbReference type="Gene3D" id="1.10.150.20">
    <property type="entry name" value="5' to 3' exonuclease, C-terminal subdomain"/>
    <property type="match status" value="1"/>
</dbReference>
<dbReference type="InterPro" id="IPR041451">
    <property type="entry name" value="RecD2_SH13"/>
</dbReference>
<dbReference type="GO" id="GO:0008854">
    <property type="term" value="F:exodeoxyribonuclease V activity"/>
    <property type="evidence" value="ECO:0007669"/>
    <property type="project" value="UniProtKB-EC"/>
</dbReference>
<dbReference type="SMART" id="SM00382">
    <property type="entry name" value="AAA"/>
    <property type="match status" value="1"/>
</dbReference>
<dbReference type="InterPro" id="IPR010994">
    <property type="entry name" value="RuvA_2-like"/>
</dbReference>
<dbReference type="InterPro" id="IPR006345">
    <property type="entry name" value="RecD2"/>
</dbReference>
<evidence type="ECO:0000313" key="6">
    <source>
        <dbReference type="Proteomes" id="UP000060487"/>
    </source>
</evidence>
<dbReference type="Pfam" id="PF18335">
    <property type="entry name" value="SH3_13"/>
    <property type="match status" value="1"/>
</dbReference>
<dbReference type="Pfam" id="PF13538">
    <property type="entry name" value="UvrD_C_2"/>
    <property type="match status" value="1"/>
</dbReference>
<dbReference type="InterPro" id="IPR055446">
    <property type="entry name" value="RecD2_N_OB"/>
</dbReference>
<evidence type="ECO:0000256" key="2">
    <source>
        <dbReference type="ARBA" id="ARBA00022840"/>
    </source>
</evidence>
<dbReference type="Gene3D" id="1.10.10.2220">
    <property type="match status" value="1"/>
</dbReference>
<proteinExistence type="inferred from homology"/>
<feature type="domain" description="Helix-hairpin-helix DNA-binding motif class 1" evidence="3">
    <location>
        <begin position="126"/>
        <end position="145"/>
    </location>
</feature>
<dbReference type="SUPFAM" id="SSF52540">
    <property type="entry name" value="P-loop containing nucleoside triphosphate hydrolases"/>
    <property type="match status" value="2"/>
</dbReference>
<dbReference type="Proteomes" id="UP000060487">
    <property type="component" value="Unassembled WGS sequence"/>
</dbReference>
<sequence length="723" mass="81181">MSNIRKTPQPEVEIQGQVERITYANEENAFSIVRLSYEGRIITIAGNLLSINPGEVLRLRGAWVNHPKYGQQFKVNSYQSITPATVVGIEKYLGSGLIKGIGPVLAKRLVAKFAENTLDIIEQSVERLKEVDGIGEKRVTMIKSAWEEQREIKEIMLFLQSHGVSSTYAIKIFKHYGHNSIEVVKTNPYQLATDIYGVGFITADKIAAKLGFAKDSPLRAEAGILYVLHQLADDGHVYYPDALLADECMKILDIERELVLNAIVEAALNKHIVIEGVDGAKAVYLAKFYTSETSAATNLKKLLTPVTRPYVFDEDKALQWVQKELSITLAENQITAVKMSFNQKVLVITGGPGTGKTTIINSIIKIYKRLGQRVLLAAPTGRAAKRMAETTGNDARTIHRLLDFSPKDGAFKRNDKNYLDTDLVVLDEVSMVDTILMHHFLKALPPHCTLILVGDIDQLPSVGAGSVLRDIIDSGVVAVVRLNEIFRQSQRSLIVVNAHRINSGEFPFLVNDMDQNRDFYFLEMDEPESIVERIVLLCKERIPEKFNFDPFKDIQVLTAMYKGQLGAVNLNTELQNALNPKGTELIRGGRVFRVGDKVMQLVNNYDKDVFNGDIGKIVSINTEDHIITVTYDGRLTPYDYADLDEITLAYAVTVHKSQGSEYPVVIMPVHTQQYIMLQRNLLYTGVTRGKRLVILLGTKRALHISINNNKPRHRYTYLKERLR</sequence>
<protein>
    <submittedName>
        <fullName evidence="5">Recombinase RecD</fullName>
        <ecNumber evidence="5">3.1.11.5</ecNumber>
    </submittedName>
</protein>